<dbReference type="Pfam" id="PF12833">
    <property type="entry name" value="HTH_18"/>
    <property type="match status" value="1"/>
</dbReference>
<dbReference type="InterPro" id="IPR020449">
    <property type="entry name" value="Tscrpt_reg_AraC-type_HTH"/>
</dbReference>
<dbReference type="STRING" id="29435.SAMN05216588_104138"/>
<dbReference type="GO" id="GO:0003700">
    <property type="term" value="F:DNA-binding transcription factor activity"/>
    <property type="evidence" value="ECO:0007669"/>
    <property type="project" value="InterPro"/>
</dbReference>
<keyword evidence="1" id="KW-0678">Repressor</keyword>
<feature type="domain" description="HTH araC/xylS-type" evidence="6">
    <location>
        <begin position="161"/>
        <end position="257"/>
    </location>
</feature>
<keyword evidence="2" id="KW-0805">Transcription regulation</keyword>
<dbReference type="FunFam" id="1.10.10.60:FF:000132">
    <property type="entry name" value="AraC family transcriptional regulator"/>
    <property type="match status" value="1"/>
</dbReference>
<dbReference type="AlphaFoldDB" id="A0A1G8BSE3"/>
<dbReference type="GO" id="GO:0043565">
    <property type="term" value="F:sequence-specific DNA binding"/>
    <property type="evidence" value="ECO:0007669"/>
    <property type="project" value="InterPro"/>
</dbReference>
<dbReference type="SUPFAM" id="SSF46689">
    <property type="entry name" value="Homeodomain-like"/>
    <property type="match status" value="1"/>
</dbReference>
<dbReference type="SMART" id="SM00342">
    <property type="entry name" value="HTH_ARAC"/>
    <property type="match status" value="1"/>
</dbReference>
<dbReference type="PROSITE" id="PS01124">
    <property type="entry name" value="HTH_ARAC_FAMILY_2"/>
    <property type="match status" value="1"/>
</dbReference>
<dbReference type="Proteomes" id="UP000198606">
    <property type="component" value="Unassembled WGS sequence"/>
</dbReference>
<dbReference type="Gene3D" id="1.10.10.60">
    <property type="entry name" value="Homeodomain-like"/>
    <property type="match status" value="1"/>
</dbReference>
<keyword evidence="5" id="KW-0804">Transcription</keyword>
<evidence type="ECO:0000259" key="6">
    <source>
        <dbReference type="PROSITE" id="PS01124"/>
    </source>
</evidence>
<dbReference type="EMBL" id="FNDG01000004">
    <property type="protein sequence ID" value="SDH35994.1"/>
    <property type="molecule type" value="Genomic_DNA"/>
</dbReference>
<dbReference type="PRINTS" id="PR00032">
    <property type="entry name" value="HTHARAC"/>
</dbReference>
<dbReference type="Gene3D" id="2.60.120.10">
    <property type="entry name" value="Jelly Rolls"/>
    <property type="match status" value="1"/>
</dbReference>
<evidence type="ECO:0000313" key="7">
    <source>
        <dbReference type="EMBL" id="SDH35994.1"/>
    </source>
</evidence>
<dbReference type="RefSeq" id="WP_084303993.1">
    <property type="nucleotide sequence ID" value="NZ_FNDG01000004.1"/>
</dbReference>
<dbReference type="InterPro" id="IPR003313">
    <property type="entry name" value="AraC-bd"/>
</dbReference>
<dbReference type="InterPro" id="IPR014710">
    <property type="entry name" value="RmlC-like_jellyroll"/>
</dbReference>
<dbReference type="SUPFAM" id="SSF51182">
    <property type="entry name" value="RmlC-like cupins"/>
    <property type="match status" value="1"/>
</dbReference>
<dbReference type="Pfam" id="PF02311">
    <property type="entry name" value="AraC_binding"/>
    <property type="match status" value="1"/>
</dbReference>
<proteinExistence type="predicted"/>
<keyword evidence="3 7" id="KW-0238">DNA-binding</keyword>
<accession>A0A1G8BSE3</accession>
<keyword evidence="4" id="KW-0010">Activator</keyword>
<evidence type="ECO:0000256" key="5">
    <source>
        <dbReference type="ARBA" id="ARBA00023163"/>
    </source>
</evidence>
<evidence type="ECO:0000256" key="1">
    <source>
        <dbReference type="ARBA" id="ARBA00022491"/>
    </source>
</evidence>
<dbReference type="CDD" id="cd06124">
    <property type="entry name" value="cupin_NimR-like_N"/>
    <property type="match status" value="1"/>
</dbReference>
<organism evidence="7 8">
    <name type="scientific">Phytopseudomonas flavescens</name>
    <dbReference type="NCBI Taxonomy" id="29435"/>
    <lineage>
        <taxon>Bacteria</taxon>
        <taxon>Pseudomonadati</taxon>
        <taxon>Pseudomonadota</taxon>
        <taxon>Gammaproteobacteria</taxon>
        <taxon>Pseudomonadales</taxon>
        <taxon>Pseudomonadaceae</taxon>
        <taxon>Phytopseudomonas</taxon>
    </lineage>
</organism>
<dbReference type="PANTHER" id="PTHR11019">
    <property type="entry name" value="HTH-TYPE TRANSCRIPTIONAL REGULATOR NIMR"/>
    <property type="match status" value="1"/>
</dbReference>
<dbReference type="InterPro" id="IPR009057">
    <property type="entry name" value="Homeodomain-like_sf"/>
</dbReference>
<gene>
    <name evidence="7" type="ORF">SAMN05216588_104138</name>
</gene>
<reference evidence="7 8" key="1">
    <citation type="submission" date="2016-10" db="EMBL/GenBank/DDBJ databases">
        <authorList>
            <person name="de Groot N.N."/>
        </authorList>
    </citation>
    <scope>NUCLEOTIDE SEQUENCE [LARGE SCALE GENOMIC DNA]</scope>
    <source>
        <strain evidence="7 8">LMG 18387</strain>
    </source>
</reference>
<evidence type="ECO:0000313" key="8">
    <source>
        <dbReference type="Proteomes" id="UP000198606"/>
    </source>
</evidence>
<evidence type="ECO:0000256" key="2">
    <source>
        <dbReference type="ARBA" id="ARBA00023015"/>
    </source>
</evidence>
<dbReference type="InterPro" id="IPR011051">
    <property type="entry name" value="RmlC_Cupin_sf"/>
</dbReference>
<sequence length="257" mass="28833">MIKSLNELVTEIDAVDWQVRCSATDYPSDWHIAPHSHNKHQLIYAIQGVMIVRSALGQWIVPPSRGLWMPSGNLHEVRCVGPVKMRSVFVRPDELMDLPGQTRAVSISPLLSELIKTSVYIVEPYLQDSREARVMGLILDELAVLPTLPLHLPQPTDPRIAVICSTLLADPGDSSTLADWSARLKLDEKTIQRLFQKATAMTFGQWRQQARLLLALERIAEGEKVITIAGELGYESPSAFACMFKRQFGTTPSQFFR</sequence>
<dbReference type="InterPro" id="IPR018060">
    <property type="entry name" value="HTH_AraC"/>
</dbReference>
<protein>
    <submittedName>
        <fullName evidence="7">AraC-type DNA-binding protein</fullName>
    </submittedName>
</protein>
<evidence type="ECO:0000256" key="3">
    <source>
        <dbReference type="ARBA" id="ARBA00023125"/>
    </source>
</evidence>
<name>A0A1G8BSE3_9GAMM</name>
<evidence type="ECO:0000256" key="4">
    <source>
        <dbReference type="ARBA" id="ARBA00023159"/>
    </source>
</evidence>
<dbReference type="PANTHER" id="PTHR11019:SF159">
    <property type="entry name" value="TRANSCRIPTIONAL REGULATOR-RELATED"/>
    <property type="match status" value="1"/>
</dbReference>